<sequence>MLLSVDTPKGLHNLEDIAKGPARRLGTPTGAQGLTEPAWTAGGQKEQATALLAGAQDPAVERATPHISPLSASGVTPLSGTPPQICAGWCRKSA</sequence>
<accession>A0A3P3DRM5</accession>
<reference evidence="2 3" key="1">
    <citation type="submission" date="2018-11" db="EMBL/GenBank/DDBJ databases">
        <title>Gemmobacter sp. nov., YIM 102744-1 draft genome.</title>
        <authorList>
            <person name="Li G."/>
            <person name="Jiang Y."/>
        </authorList>
    </citation>
    <scope>NUCLEOTIDE SEQUENCE [LARGE SCALE GENOMIC DNA]</scope>
    <source>
        <strain evidence="2 3">YIM 102744-1</strain>
    </source>
</reference>
<gene>
    <name evidence="2" type="ORF">EG244_07180</name>
</gene>
<dbReference type="RefSeq" id="WP_124964331.1">
    <property type="nucleotide sequence ID" value="NZ_RRAZ01000008.1"/>
</dbReference>
<feature type="region of interest" description="Disordered" evidence="1">
    <location>
        <begin position="1"/>
        <end position="37"/>
    </location>
</feature>
<keyword evidence="3" id="KW-1185">Reference proteome</keyword>
<dbReference type="AlphaFoldDB" id="A0A3P3DRM5"/>
<dbReference type="EMBL" id="RRAZ01000008">
    <property type="protein sequence ID" value="RRH76192.1"/>
    <property type="molecule type" value="Genomic_DNA"/>
</dbReference>
<proteinExistence type="predicted"/>
<dbReference type="OrthoDB" id="9768183at2"/>
<evidence type="ECO:0000256" key="1">
    <source>
        <dbReference type="SAM" id="MobiDB-lite"/>
    </source>
</evidence>
<evidence type="ECO:0000313" key="2">
    <source>
        <dbReference type="EMBL" id="RRH76192.1"/>
    </source>
</evidence>
<evidence type="ECO:0000313" key="3">
    <source>
        <dbReference type="Proteomes" id="UP000282125"/>
    </source>
</evidence>
<name>A0A3P3DRM5_9RHOB</name>
<comment type="caution">
    <text evidence="2">The sequence shown here is derived from an EMBL/GenBank/DDBJ whole genome shotgun (WGS) entry which is preliminary data.</text>
</comment>
<dbReference type="Proteomes" id="UP000282125">
    <property type="component" value="Unassembled WGS sequence"/>
</dbReference>
<organism evidence="2 3">
    <name type="scientific">Falsigemmobacter faecalis</name>
    <dbReference type="NCBI Taxonomy" id="2488730"/>
    <lineage>
        <taxon>Bacteria</taxon>
        <taxon>Pseudomonadati</taxon>
        <taxon>Pseudomonadota</taxon>
        <taxon>Alphaproteobacteria</taxon>
        <taxon>Rhodobacterales</taxon>
        <taxon>Paracoccaceae</taxon>
        <taxon>Falsigemmobacter</taxon>
    </lineage>
</organism>
<protein>
    <submittedName>
        <fullName evidence="2">Uncharacterized protein</fullName>
    </submittedName>
</protein>